<dbReference type="Proteomes" id="UP000265341">
    <property type="component" value="Unassembled WGS sequence"/>
</dbReference>
<dbReference type="EMBL" id="QWLA01000152">
    <property type="protein sequence ID" value="RIH81519.1"/>
    <property type="molecule type" value="Genomic_DNA"/>
</dbReference>
<reference evidence="2 3" key="1">
    <citation type="submission" date="2018-08" db="EMBL/GenBank/DDBJ databases">
        <title>Meiothermus roseus NBRC 110900 genome sequencing project.</title>
        <authorList>
            <person name="Da Costa M.S."/>
            <person name="Albuquerque L."/>
            <person name="Raposo P."/>
            <person name="Froufe H.J.C."/>
            <person name="Barroso C.S."/>
            <person name="Egas C."/>
        </authorList>
    </citation>
    <scope>NUCLEOTIDE SEQUENCE [LARGE SCALE GENOMIC DNA]</scope>
    <source>
        <strain evidence="2 3">NBRC 110900</strain>
    </source>
</reference>
<dbReference type="OrthoDB" id="1100724at2"/>
<evidence type="ECO:0000313" key="3">
    <source>
        <dbReference type="Proteomes" id="UP000265341"/>
    </source>
</evidence>
<protein>
    <recommendedName>
        <fullName evidence="1">DUF4032 domain-containing protein</fullName>
    </recommendedName>
</protein>
<dbReference type="AlphaFoldDB" id="A0A399EED5"/>
<organism evidence="2 3">
    <name type="scientific">Calidithermus roseus</name>
    <dbReference type="NCBI Taxonomy" id="1644118"/>
    <lineage>
        <taxon>Bacteria</taxon>
        <taxon>Thermotogati</taxon>
        <taxon>Deinococcota</taxon>
        <taxon>Deinococci</taxon>
        <taxon>Thermales</taxon>
        <taxon>Thermaceae</taxon>
        <taxon>Calidithermus</taxon>
    </lineage>
</organism>
<dbReference type="Pfam" id="PF13224">
    <property type="entry name" value="DUF4032"/>
    <property type="match status" value="1"/>
</dbReference>
<name>A0A399EED5_9DEIN</name>
<evidence type="ECO:0000259" key="1">
    <source>
        <dbReference type="Pfam" id="PF13224"/>
    </source>
</evidence>
<comment type="caution">
    <text evidence="2">The sequence shown here is derived from an EMBL/GenBank/DDBJ whole genome shotgun (WGS) entry which is preliminary data.</text>
</comment>
<feature type="domain" description="DUF4032" evidence="1">
    <location>
        <begin position="199"/>
        <end position="282"/>
    </location>
</feature>
<dbReference type="RefSeq" id="WP_119280641.1">
    <property type="nucleotide sequence ID" value="NZ_QWLA01000152.1"/>
</dbReference>
<dbReference type="InterPro" id="IPR025111">
    <property type="entry name" value="DUF4032"/>
</dbReference>
<evidence type="ECO:0000313" key="2">
    <source>
        <dbReference type="EMBL" id="RIH81519.1"/>
    </source>
</evidence>
<dbReference type="SUPFAM" id="SSF110849">
    <property type="entry name" value="ParB/Sulfiredoxin"/>
    <property type="match status" value="1"/>
</dbReference>
<keyword evidence="3" id="KW-1185">Reference proteome</keyword>
<proteinExistence type="predicted"/>
<dbReference type="InterPro" id="IPR036086">
    <property type="entry name" value="ParB/Sulfiredoxin_sf"/>
</dbReference>
<accession>A0A399EED5</accession>
<sequence length="317" mass="36942">MEREIVNPNNFAKQRASSEAEALARRVFFHDFLHRLRGQPNDLLPFDAISRLRPKGEHYLGLRTIEVDKIVGSVDRYGDFDEHFLPKEPHTIERWTRLREAQLEGTEFPPIEVYQVGEAYFVKDGNHRTALAKAQGQHYIDAYVIALDVPVDLGPEDTLKDVILKGEYAHFLEQTRLDRLRPDHEPILFTKAGRYDVLLEHIRTHQYFMGLNQKRHVSWEEAVADWYDKLYAPTVQEIREQKLLEDFPGRNEADLYLWVSDHRYYLSQALGHDIGAEEATISAQRTVHKGPLSRALEWVSGLFRRRSSEGRLNVDSR</sequence>
<gene>
    <name evidence="2" type="ORF">Mrose_03578</name>
</gene>